<sequence length="77" mass="8347">MLPKLLGHILTSARLSVNADGPPTVQQALNANHFDAAIAEFTAALGSYDSDIDEDADEDADEEEADEEEEENENKDN</sequence>
<dbReference type="Proteomes" id="UP000294933">
    <property type="component" value="Unassembled WGS sequence"/>
</dbReference>
<protein>
    <submittedName>
        <fullName evidence="2">Uncharacterized protein</fullName>
    </submittedName>
</protein>
<evidence type="ECO:0000313" key="3">
    <source>
        <dbReference type="Proteomes" id="UP000294933"/>
    </source>
</evidence>
<organism evidence="2 3">
    <name type="scientific">Rickenella mellea</name>
    <dbReference type="NCBI Taxonomy" id="50990"/>
    <lineage>
        <taxon>Eukaryota</taxon>
        <taxon>Fungi</taxon>
        <taxon>Dikarya</taxon>
        <taxon>Basidiomycota</taxon>
        <taxon>Agaricomycotina</taxon>
        <taxon>Agaricomycetes</taxon>
        <taxon>Hymenochaetales</taxon>
        <taxon>Rickenellaceae</taxon>
        <taxon>Rickenella</taxon>
    </lineage>
</organism>
<feature type="compositionally biased region" description="Acidic residues" evidence="1">
    <location>
        <begin position="50"/>
        <end position="77"/>
    </location>
</feature>
<name>A0A4Y7PGH7_9AGAM</name>
<accession>A0A4Y7PGH7</accession>
<reference evidence="2 3" key="1">
    <citation type="submission" date="2018-06" db="EMBL/GenBank/DDBJ databases">
        <title>A transcriptomic atlas of mushroom development highlights an independent origin of complex multicellularity.</title>
        <authorList>
            <consortium name="DOE Joint Genome Institute"/>
            <person name="Krizsan K."/>
            <person name="Almasi E."/>
            <person name="Merenyi Z."/>
            <person name="Sahu N."/>
            <person name="Viragh M."/>
            <person name="Koszo T."/>
            <person name="Mondo S."/>
            <person name="Kiss B."/>
            <person name="Balint B."/>
            <person name="Kues U."/>
            <person name="Barry K."/>
            <person name="Hegedus J.C."/>
            <person name="Henrissat B."/>
            <person name="Johnson J."/>
            <person name="Lipzen A."/>
            <person name="Ohm R."/>
            <person name="Nagy I."/>
            <person name="Pangilinan J."/>
            <person name="Yan J."/>
            <person name="Xiong Y."/>
            <person name="Grigoriev I.V."/>
            <person name="Hibbett D.S."/>
            <person name="Nagy L.G."/>
        </authorList>
    </citation>
    <scope>NUCLEOTIDE SEQUENCE [LARGE SCALE GENOMIC DNA]</scope>
    <source>
        <strain evidence="2 3">SZMC22713</strain>
    </source>
</reference>
<dbReference type="EMBL" id="ML170385">
    <property type="protein sequence ID" value="TDL14131.1"/>
    <property type="molecule type" value="Genomic_DNA"/>
</dbReference>
<evidence type="ECO:0000256" key="1">
    <source>
        <dbReference type="SAM" id="MobiDB-lite"/>
    </source>
</evidence>
<gene>
    <name evidence="2" type="ORF">BD410DRAFT_846314</name>
</gene>
<feature type="region of interest" description="Disordered" evidence="1">
    <location>
        <begin position="47"/>
        <end position="77"/>
    </location>
</feature>
<dbReference type="AlphaFoldDB" id="A0A4Y7PGH7"/>
<dbReference type="VEuPathDB" id="FungiDB:BD410DRAFT_846314"/>
<proteinExistence type="predicted"/>
<keyword evidence="3" id="KW-1185">Reference proteome</keyword>
<evidence type="ECO:0000313" key="2">
    <source>
        <dbReference type="EMBL" id="TDL14131.1"/>
    </source>
</evidence>